<dbReference type="InterPro" id="IPR036397">
    <property type="entry name" value="RNaseH_sf"/>
</dbReference>
<keyword evidence="4" id="KW-1185">Reference proteome</keyword>
<feature type="region of interest" description="Disordered" evidence="1">
    <location>
        <begin position="940"/>
        <end position="965"/>
    </location>
</feature>
<reference evidence="3 4" key="1">
    <citation type="submission" date="2023-02" db="EMBL/GenBank/DDBJ databases">
        <title>LHISI_Scaffold_Assembly.</title>
        <authorList>
            <person name="Stuart O.P."/>
            <person name="Cleave R."/>
            <person name="Magrath M.J.L."/>
            <person name="Mikheyev A.S."/>
        </authorList>
    </citation>
    <scope>NUCLEOTIDE SEQUENCE [LARGE SCALE GENOMIC DNA]</scope>
    <source>
        <strain evidence="3">Daus_M_001</strain>
        <tissue evidence="3">Leg muscle</tissue>
    </source>
</reference>
<dbReference type="Proteomes" id="UP001159363">
    <property type="component" value="Chromosome 2"/>
</dbReference>
<evidence type="ECO:0000256" key="2">
    <source>
        <dbReference type="SAM" id="SignalP"/>
    </source>
</evidence>
<evidence type="ECO:0000313" key="4">
    <source>
        <dbReference type="Proteomes" id="UP001159363"/>
    </source>
</evidence>
<organism evidence="3 4">
    <name type="scientific">Dryococelus australis</name>
    <dbReference type="NCBI Taxonomy" id="614101"/>
    <lineage>
        <taxon>Eukaryota</taxon>
        <taxon>Metazoa</taxon>
        <taxon>Ecdysozoa</taxon>
        <taxon>Arthropoda</taxon>
        <taxon>Hexapoda</taxon>
        <taxon>Insecta</taxon>
        <taxon>Pterygota</taxon>
        <taxon>Neoptera</taxon>
        <taxon>Polyneoptera</taxon>
        <taxon>Phasmatodea</taxon>
        <taxon>Verophasmatodea</taxon>
        <taxon>Anareolatae</taxon>
        <taxon>Phasmatidae</taxon>
        <taxon>Eurycanthinae</taxon>
        <taxon>Dryococelus</taxon>
    </lineage>
</organism>
<feature type="signal peptide" evidence="2">
    <location>
        <begin position="1"/>
        <end position="21"/>
    </location>
</feature>
<keyword evidence="2" id="KW-0732">Signal</keyword>
<evidence type="ECO:0000313" key="3">
    <source>
        <dbReference type="EMBL" id="KAJ8891835.1"/>
    </source>
</evidence>
<name>A0ABQ9I6C0_9NEOP</name>
<sequence>MLRTIACVGRLVLLTGRCVRASVQASTSSNARCLGGENISCSGHVCQCGVGVKNYRLPQESGEESVHDLRTVMWKGAIYISEHHQHPQALGEGSNLGSRIDAVNEIMRYESWRKISYFKVIVLWRVSRLEPEQLSRSPRTAYLRVVLSELVLCGPRNSGGGCRIETSPEFAASSTPLAELTLRRPDTASSLVQSRKPRSPPLLGRPSFRAHPNTHALPGIRAQSLPQPKSVAYQPTEPREVGKITPACVRKGSSTAMAAARTTHFAAVTLAIRWAARSPHSVSGPWPVVGVAMAMVERMRLACLALLVLGSSHQLTHVLRKAAGSCYYLLLGDNLLRLDNITIRCAQWRRFGNADLLRAGGGGVLMLSHVKRRAGNLWAIPWDYSTRSAFENPKERRAYSPKCEVDRYLRNTSRCEHTGAAVRAQIPFVGQRWLSASHQGEPVSIPGRVTARFFASGNRVPGDVGGRRVFSGISRFPRPCIPALFRSHIIPPSSALTTSMLRATQISPPTHHSWSAGFLGDLQFPYSLHSRAVPYLTSPSSDLKTSMSRAVQISPLHSNGVRGCRRFVASDEAEGKYHRLHEVQECTAPLVEMLRRCVPLIAGNEPHVVNTCFKQNKVYLPALHVFAKHRLPLQRMQVEKSPACLLFPGTIHALSAHTEIHLSFLIREAFFPQSLARRCVTTPTPATDLFNGWQVSSTADSPNNAPRERRLVAATTAHHLGTCHGSWGYACVHQYHTQAVSRAGSVTELRCDHLDNPIIQQGNARPLTARVSLAGLREVNMLPWPARSPDDSPIENFWYQIERQLRPAATNADLEEAVSWCWRGGWLHGLDAGAGGLLLRQQCGHDLLEMHLEVVEAGQHLLVVLVGDLAAVLLAQVLQPQLELLRHGHVLDVGDARYSVQAPAEDAPHQEAVQPVQRLHLVHLAEDVAVGDELVAAAHRQPHQHVEHADDHEQQEEEREDADGD</sequence>
<gene>
    <name evidence="3" type="ORF">PR048_004389</name>
</gene>
<protein>
    <submittedName>
        <fullName evidence="3">Uncharacterized protein</fullName>
    </submittedName>
</protein>
<feature type="compositionally biased region" description="Acidic residues" evidence="1">
    <location>
        <begin position="953"/>
        <end position="965"/>
    </location>
</feature>
<proteinExistence type="predicted"/>
<dbReference type="EMBL" id="JARBHB010000002">
    <property type="protein sequence ID" value="KAJ8891835.1"/>
    <property type="molecule type" value="Genomic_DNA"/>
</dbReference>
<feature type="chain" id="PRO_5046222923" evidence="2">
    <location>
        <begin position="22"/>
        <end position="965"/>
    </location>
</feature>
<dbReference type="Gene3D" id="3.30.420.10">
    <property type="entry name" value="Ribonuclease H-like superfamily/Ribonuclease H"/>
    <property type="match status" value="1"/>
</dbReference>
<accession>A0ABQ9I6C0</accession>
<comment type="caution">
    <text evidence="3">The sequence shown here is derived from an EMBL/GenBank/DDBJ whole genome shotgun (WGS) entry which is preliminary data.</text>
</comment>
<feature type="region of interest" description="Disordered" evidence="1">
    <location>
        <begin position="186"/>
        <end position="208"/>
    </location>
</feature>
<evidence type="ECO:0000256" key="1">
    <source>
        <dbReference type="SAM" id="MobiDB-lite"/>
    </source>
</evidence>